<dbReference type="Proteomes" id="UP000772434">
    <property type="component" value="Unassembled WGS sequence"/>
</dbReference>
<reference evidence="2" key="1">
    <citation type="submission" date="2020-11" db="EMBL/GenBank/DDBJ databases">
        <authorList>
            <consortium name="DOE Joint Genome Institute"/>
            <person name="Ahrendt S."/>
            <person name="Riley R."/>
            <person name="Andreopoulos W."/>
            <person name="Labutti K."/>
            <person name="Pangilinan J."/>
            <person name="Ruiz-Duenas F.J."/>
            <person name="Barrasa J.M."/>
            <person name="Sanchez-Garcia M."/>
            <person name="Camarero S."/>
            <person name="Miyauchi S."/>
            <person name="Serrano A."/>
            <person name="Linde D."/>
            <person name="Babiker R."/>
            <person name="Drula E."/>
            <person name="Ayuso-Fernandez I."/>
            <person name="Pacheco R."/>
            <person name="Padilla G."/>
            <person name="Ferreira P."/>
            <person name="Barriuso J."/>
            <person name="Kellner H."/>
            <person name="Castanera R."/>
            <person name="Alfaro M."/>
            <person name="Ramirez L."/>
            <person name="Pisabarro A.G."/>
            <person name="Kuo A."/>
            <person name="Tritt A."/>
            <person name="Lipzen A."/>
            <person name="He G."/>
            <person name="Yan M."/>
            <person name="Ng V."/>
            <person name="Cullen D."/>
            <person name="Martin F."/>
            <person name="Rosso M.-N."/>
            <person name="Henrissat B."/>
            <person name="Hibbett D."/>
            <person name="Martinez A.T."/>
            <person name="Grigoriev I.V."/>
        </authorList>
    </citation>
    <scope>NUCLEOTIDE SEQUENCE</scope>
    <source>
        <strain evidence="2">AH 40177</strain>
    </source>
</reference>
<feature type="region of interest" description="Disordered" evidence="1">
    <location>
        <begin position="104"/>
        <end position="184"/>
    </location>
</feature>
<keyword evidence="3" id="KW-1185">Reference proteome</keyword>
<comment type="caution">
    <text evidence="2">The sequence shown here is derived from an EMBL/GenBank/DDBJ whole genome shotgun (WGS) entry which is preliminary data.</text>
</comment>
<organism evidence="2 3">
    <name type="scientific">Rhodocollybia butyracea</name>
    <dbReference type="NCBI Taxonomy" id="206335"/>
    <lineage>
        <taxon>Eukaryota</taxon>
        <taxon>Fungi</taxon>
        <taxon>Dikarya</taxon>
        <taxon>Basidiomycota</taxon>
        <taxon>Agaricomycotina</taxon>
        <taxon>Agaricomycetes</taxon>
        <taxon>Agaricomycetidae</taxon>
        <taxon>Agaricales</taxon>
        <taxon>Marasmiineae</taxon>
        <taxon>Omphalotaceae</taxon>
        <taxon>Rhodocollybia</taxon>
    </lineage>
</organism>
<accession>A0A9P5U1V2</accession>
<name>A0A9P5U1V2_9AGAR</name>
<gene>
    <name evidence="2" type="ORF">BDP27DRAFT_1479476</name>
</gene>
<protein>
    <submittedName>
        <fullName evidence="2">Uncharacterized protein</fullName>
    </submittedName>
</protein>
<feature type="region of interest" description="Disordered" evidence="1">
    <location>
        <begin position="237"/>
        <end position="259"/>
    </location>
</feature>
<dbReference type="EMBL" id="JADNRY010000150">
    <property type="protein sequence ID" value="KAF9063256.1"/>
    <property type="molecule type" value="Genomic_DNA"/>
</dbReference>
<evidence type="ECO:0000313" key="2">
    <source>
        <dbReference type="EMBL" id="KAF9063256.1"/>
    </source>
</evidence>
<proteinExistence type="predicted"/>
<feature type="compositionally biased region" description="Low complexity" evidence="1">
    <location>
        <begin position="240"/>
        <end position="259"/>
    </location>
</feature>
<feature type="compositionally biased region" description="Polar residues" evidence="1">
    <location>
        <begin position="164"/>
        <end position="184"/>
    </location>
</feature>
<evidence type="ECO:0000256" key="1">
    <source>
        <dbReference type="SAM" id="MobiDB-lite"/>
    </source>
</evidence>
<evidence type="ECO:0000313" key="3">
    <source>
        <dbReference type="Proteomes" id="UP000772434"/>
    </source>
</evidence>
<sequence>MHESWWYMDAMLAQKTRLFFCANITMYHRLVTVYRYPSSMLLWKLIAPATFLIMVADRKDLLDTLLFSGSIVKLVRRDWIRELNSPVEGEIPLAFRISDGKDRAVQDTHMTRKQSLPPSSVSEDRMERPIPSVTAQSRCNAPLGYNPGERGVRDGWNDVGEVGGTNTRNIREWGNNSSKPKGQVNINVTSGVLATARAASTTTTDVVMRSDRVPSWSRRTSLRRLQLLPSYTAAATPAVNTNSDSSGSAATSNNASGFSPTHGTQFTAGPCSVKNECLSGCCVCVLEALQRHVVKLTAQLTALVELSFPIWMREENCSTN</sequence>
<dbReference type="AlphaFoldDB" id="A0A9P5U1V2"/>